<evidence type="ECO:0000313" key="1">
    <source>
        <dbReference type="EMBL" id="KAI9914962.1"/>
    </source>
</evidence>
<organism evidence="1 2">
    <name type="scientific">Peronosclerospora sorghi</name>
    <dbReference type="NCBI Taxonomy" id="230839"/>
    <lineage>
        <taxon>Eukaryota</taxon>
        <taxon>Sar</taxon>
        <taxon>Stramenopiles</taxon>
        <taxon>Oomycota</taxon>
        <taxon>Peronosporomycetes</taxon>
        <taxon>Peronosporales</taxon>
        <taxon>Peronosporaceae</taxon>
        <taxon>Peronosclerospora</taxon>
    </lineage>
</organism>
<protein>
    <submittedName>
        <fullName evidence="1">Uncharacterized protein</fullName>
    </submittedName>
</protein>
<keyword evidence="2" id="KW-1185">Reference proteome</keyword>
<gene>
    <name evidence="1" type="ORF">PsorP6_007002</name>
</gene>
<evidence type="ECO:0000313" key="2">
    <source>
        <dbReference type="Proteomes" id="UP001163321"/>
    </source>
</evidence>
<name>A0ACC0W8A2_9STRA</name>
<comment type="caution">
    <text evidence="1">The sequence shown here is derived from an EMBL/GenBank/DDBJ whole genome shotgun (WGS) entry which is preliminary data.</text>
</comment>
<reference evidence="1 2" key="1">
    <citation type="journal article" date="2022" name="bioRxiv">
        <title>The genome of the oomycete Peronosclerospora sorghi, a cosmopolitan pathogen of maize and sorghum, is inflated with dispersed pseudogenes.</title>
        <authorList>
            <person name="Fletcher K."/>
            <person name="Martin F."/>
            <person name="Isakeit T."/>
            <person name="Cavanaugh K."/>
            <person name="Magill C."/>
            <person name="Michelmore R."/>
        </authorList>
    </citation>
    <scope>NUCLEOTIDE SEQUENCE [LARGE SCALE GENOMIC DNA]</scope>
    <source>
        <strain evidence="1">P6</strain>
    </source>
</reference>
<accession>A0ACC0W8A2</accession>
<proteinExistence type="predicted"/>
<dbReference type="EMBL" id="CM047582">
    <property type="protein sequence ID" value="KAI9914962.1"/>
    <property type="molecule type" value="Genomic_DNA"/>
</dbReference>
<dbReference type="Proteomes" id="UP001163321">
    <property type="component" value="Chromosome 3"/>
</dbReference>
<sequence length="214" mass="25019">MLESRNKITQQAQEHLLNSQEIQKKYYDKKRNYQESHAGDLVLLSTENLSLKHNTANGSIITNKKLISKWIGPYKVETMIGDNVVKLKLPAHMKLHSTFNVDKLKPYVVNPDQFEGLQLPKTSRVFFDDKGEATCVIEAPQYLIKWHGYDDEENTWEPETQIHHFDHWKNLIQELNAKSQQKSKYQREQLSVQVHINSGSSQYPWMQVISKLDQ</sequence>